<keyword evidence="11 16" id="KW-0010">Activator</keyword>
<keyword evidence="9 16" id="KW-0805">Transcription regulation</keyword>
<feature type="zinc finger region" evidence="16">
    <location>
        <begin position="115"/>
        <end position="151"/>
    </location>
</feature>
<reference evidence="18 19" key="1">
    <citation type="journal article" date="2014" name="Genome Biol. Evol.">
        <title>Novel papillomaviruses in free-ranging Iberian bats: no virus-host co-evolution, no strict host specificity, and hints for recombination.</title>
        <authorList>
            <person name="Garcia-Perez R."/>
            <person name="Ibanez C."/>
            <person name="Godinez J.M."/>
            <person name="Arechiga N."/>
            <person name="Garin I."/>
            <person name="Perez-Suarez G."/>
            <person name="de Paz O."/>
            <person name="Juste J."/>
            <person name="Echevarria J.E."/>
            <person name="Bravo I.G."/>
        </authorList>
    </citation>
    <scope>NUCLEOTIDE SEQUENCE [LARGE SCALE GENOMIC DNA]</scope>
</reference>
<evidence type="ECO:0000256" key="12">
    <source>
        <dbReference type="ARBA" id="ARBA00023163"/>
    </source>
</evidence>
<name>W8EFZ2_9PAPI</name>
<dbReference type="Pfam" id="PF00518">
    <property type="entry name" value="E6"/>
    <property type="match status" value="1"/>
</dbReference>
<evidence type="ECO:0000256" key="15">
    <source>
        <dbReference type="ARBA" id="ARBA00023323"/>
    </source>
</evidence>
<dbReference type="SUPFAM" id="SSF161229">
    <property type="entry name" value="E6 C-terminal domain-like"/>
    <property type="match status" value="2"/>
</dbReference>
<evidence type="ECO:0000256" key="5">
    <source>
        <dbReference type="ARBA" id="ARBA00022632"/>
    </source>
</evidence>
<evidence type="ECO:0000256" key="9">
    <source>
        <dbReference type="ARBA" id="ARBA00023015"/>
    </source>
</evidence>
<dbReference type="GO" id="GO:0006351">
    <property type="term" value="P:DNA-templated transcription"/>
    <property type="evidence" value="ECO:0007669"/>
    <property type="project" value="UniProtKB-UniRule"/>
</dbReference>
<evidence type="ECO:0000256" key="17">
    <source>
        <dbReference type="RuleBase" id="RU363123"/>
    </source>
</evidence>
<dbReference type="GO" id="GO:0039502">
    <property type="term" value="P:symbiont-mediated suppression of host type I interferon-mediated signaling pathway"/>
    <property type="evidence" value="ECO:0007669"/>
    <property type="project" value="UniProtKB-UniRule"/>
</dbReference>
<gene>
    <name evidence="16 18" type="primary">E6</name>
</gene>
<dbReference type="HAMAP" id="MF_04006">
    <property type="entry name" value="HPV_E6"/>
    <property type="match status" value="1"/>
</dbReference>
<keyword evidence="13 16" id="KW-1035">Host cytoplasm</keyword>
<evidence type="ECO:0000256" key="7">
    <source>
        <dbReference type="ARBA" id="ARBA00022771"/>
    </source>
</evidence>
<evidence type="ECO:0000313" key="18">
    <source>
        <dbReference type="EMBL" id="AHJ81384.1"/>
    </source>
</evidence>
<protein>
    <recommendedName>
        <fullName evidence="16 17">Protein E6</fullName>
    </recommendedName>
</protein>
<dbReference type="EMBL" id="KC858263">
    <property type="protein sequence ID" value="AHJ81384.1"/>
    <property type="molecule type" value="Genomic_DNA"/>
</dbReference>
<comment type="subunit">
    <text evidence="16">Forms homodimers. Interacts with ubiquitin-protein ligase UBE3A/E6-AP; this interaction stimulates UBE3A ubiquitin activity. Interacts with host BAK1.</text>
</comment>
<evidence type="ECO:0000256" key="4">
    <source>
        <dbReference type="ARBA" id="ARBA00022581"/>
    </source>
</evidence>
<dbReference type="GO" id="GO:0006355">
    <property type="term" value="P:regulation of DNA-templated transcription"/>
    <property type="evidence" value="ECO:0007669"/>
    <property type="project" value="UniProtKB-UniRule"/>
</dbReference>
<keyword evidence="2 16" id="KW-0244">Early protein</keyword>
<evidence type="ECO:0000313" key="19">
    <source>
        <dbReference type="Proteomes" id="UP000112084"/>
    </source>
</evidence>
<evidence type="ECO:0000256" key="2">
    <source>
        <dbReference type="ARBA" id="ARBA00022518"/>
    </source>
</evidence>
<keyword evidence="12 16" id="KW-0804">Transcription</keyword>
<dbReference type="Gene3D" id="3.30.240.40">
    <property type="entry name" value="E6 early regulatory protein"/>
    <property type="match status" value="2"/>
</dbReference>
<keyword evidence="6 16" id="KW-0479">Metal-binding</keyword>
<comment type="caution">
    <text evidence="16">Lacks conserved residue(s) required for the propagation of feature annotation.</text>
</comment>
<dbReference type="GeneID" id="37618223"/>
<evidence type="ECO:0000256" key="8">
    <source>
        <dbReference type="ARBA" id="ARBA00022833"/>
    </source>
</evidence>
<proteinExistence type="inferred from homology"/>
<keyword evidence="19" id="KW-1185">Reference proteome</keyword>
<comment type="subcellular location">
    <subcellularLocation>
        <location evidence="16 17">Host cytoplasm</location>
    </subcellularLocation>
    <subcellularLocation>
        <location evidence="16 17">Host nucleus</location>
    </subcellularLocation>
</comment>
<evidence type="ECO:0000256" key="16">
    <source>
        <dbReference type="HAMAP-Rule" id="MF_04006"/>
    </source>
</evidence>
<dbReference type="Proteomes" id="UP000112084">
    <property type="component" value="Segment"/>
</dbReference>
<dbReference type="GO" id="GO:0039648">
    <property type="term" value="P:symbiont-mediated perturbation of host ubiquitin-like protein modification"/>
    <property type="evidence" value="ECO:0007669"/>
    <property type="project" value="UniProtKB-UniRule"/>
</dbReference>
<dbReference type="GO" id="GO:0003677">
    <property type="term" value="F:DNA binding"/>
    <property type="evidence" value="ECO:0007669"/>
    <property type="project" value="UniProtKB-UniRule"/>
</dbReference>
<evidence type="ECO:0000256" key="3">
    <source>
        <dbReference type="ARBA" id="ARBA00022562"/>
    </source>
</evidence>
<keyword evidence="5 16" id="KW-1090">Inhibition of host innate immune response by virus</keyword>
<evidence type="ECO:0000256" key="6">
    <source>
        <dbReference type="ARBA" id="ARBA00022723"/>
    </source>
</evidence>
<evidence type="ECO:0000256" key="13">
    <source>
        <dbReference type="ARBA" id="ARBA00023200"/>
    </source>
</evidence>
<accession>W8EFZ2</accession>
<sequence length="155" mass="17696">MLSSDINLRHTGHWLLMALPQSLRALQEYLGLENLSDLLCTCMYCGRYLSYADKVLFDHSGLKIFWQDGAFFGSCYCCVRATARVEFMSFFDRVVTVQQAERREGVPFTQIKVRCLGCLRELNHVEKCDVICSDSDCFIVRGSIRTVCVVCRIGL</sequence>
<keyword evidence="4 16" id="KW-0945">Host-virus interaction</keyword>
<keyword evidence="15 16" id="KW-1119">Modulation of host cell apoptosis by virus</keyword>
<dbReference type="GO" id="GO:0042025">
    <property type="term" value="C:host cell nucleus"/>
    <property type="evidence" value="ECO:0007669"/>
    <property type="project" value="UniProtKB-SubCell"/>
</dbReference>
<dbReference type="GO" id="GO:0030430">
    <property type="term" value="C:host cell cytoplasm"/>
    <property type="evidence" value="ECO:0007669"/>
    <property type="project" value="UniProtKB-SubCell"/>
</dbReference>
<organism evidence="18 19">
    <name type="scientific">Eptesicus serotinus papillomavirus 1</name>
    <dbReference type="NCBI Taxonomy" id="1464071"/>
    <lineage>
        <taxon>Viruses</taxon>
        <taxon>Monodnaviria</taxon>
        <taxon>Shotokuvirae</taxon>
        <taxon>Cossaviricota</taxon>
        <taxon>Papovaviricetes</taxon>
        <taxon>Zurhausenvirales</taxon>
        <taxon>Papillomaviridae</taxon>
        <taxon>Firstpapillomavirinae</taxon>
        <taxon>Dyopsipapillomavirus</taxon>
        <taxon>Dyopsipapillomavirus 1</taxon>
    </lineage>
</organism>
<evidence type="ECO:0000256" key="14">
    <source>
        <dbReference type="ARBA" id="ARBA00023280"/>
    </source>
</evidence>
<dbReference type="InterPro" id="IPR038575">
    <property type="entry name" value="E6_sf"/>
</dbReference>
<evidence type="ECO:0000256" key="1">
    <source>
        <dbReference type="ARBA" id="ARBA00006346"/>
    </source>
</evidence>
<keyword evidence="8 16" id="KW-0862">Zinc</keyword>
<dbReference type="InterPro" id="IPR001334">
    <property type="entry name" value="E6"/>
</dbReference>
<dbReference type="KEGG" id="vg:37618223"/>
<evidence type="ECO:0000256" key="11">
    <source>
        <dbReference type="ARBA" id="ARBA00023159"/>
    </source>
</evidence>
<dbReference type="RefSeq" id="YP_009507266.1">
    <property type="nucleotide sequence ID" value="NC_038518.1"/>
</dbReference>
<dbReference type="OrthoDB" id="27353at10239"/>
<keyword evidence="10 16" id="KW-0238">DNA-binding</keyword>
<keyword evidence="3 16" id="KW-1048">Host nucleus</keyword>
<comment type="function">
    <text evidence="16">Plays a major role in the induction and maintenance of cellular transformation. E6 associates with host UBE3A/E6-AP ubiquitin-protein ligase and modulates its activity. Protects host keratinocytes from apoptosis by mediating the degradation of host BAK1. May also inhibit host immune response.</text>
</comment>
<dbReference type="GO" id="GO:0052150">
    <property type="term" value="P:symbiont-mediated perturbation of host apoptosis"/>
    <property type="evidence" value="ECO:0007669"/>
    <property type="project" value="UniProtKB-KW"/>
</dbReference>
<keyword evidence="14 16" id="KW-0899">Viral immunoevasion</keyword>
<dbReference type="GO" id="GO:0052170">
    <property type="term" value="P:symbiont-mediated suppression of host innate immune response"/>
    <property type="evidence" value="ECO:0007669"/>
    <property type="project" value="UniProtKB-KW"/>
</dbReference>
<comment type="similarity">
    <text evidence="1 16 17">Belongs to the papillomaviridae E6 protein family.</text>
</comment>
<evidence type="ECO:0000256" key="10">
    <source>
        <dbReference type="ARBA" id="ARBA00023125"/>
    </source>
</evidence>
<keyword evidence="7 16" id="KW-0863">Zinc-finger</keyword>
<dbReference type="GO" id="GO:0008270">
    <property type="term" value="F:zinc ion binding"/>
    <property type="evidence" value="ECO:0007669"/>
    <property type="project" value="UniProtKB-KW"/>
</dbReference>
<feature type="zinc finger region" evidence="16">
    <location>
        <begin position="42"/>
        <end position="78"/>
    </location>
</feature>